<dbReference type="PROSITE" id="PS51379">
    <property type="entry name" value="4FE4S_FER_2"/>
    <property type="match status" value="2"/>
</dbReference>
<protein>
    <recommendedName>
        <fullName evidence="1">4Fe-4S ferredoxin-type domain-containing protein</fullName>
    </recommendedName>
</protein>
<dbReference type="AlphaFoldDB" id="X0V258"/>
<gene>
    <name evidence="2" type="ORF">S01H1_37425</name>
</gene>
<proteinExistence type="predicted"/>
<dbReference type="EMBL" id="BARS01023503">
    <property type="protein sequence ID" value="GAG12205.1"/>
    <property type="molecule type" value="Genomic_DNA"/>
</dbReference>
<feature type="domain" description="4Fe-4S ferredoxin-type" evidence="1">
    <location>
        <begin position="4"/>
        <end position="33"/>
    </location>
</feature>
<dbReference type="InterPro" id="IPR017896">
    <property type="entry name" value="4Fe4S_Fe-S-bd"/>
</dbReference>
<dbReference type="SUPFAM" id="SSF54862">
    <property type="entry name" value="4Fe-4S ferredoxins"/>
    <property type="match status" value="1"/>
</dbReference>
<reference evidence="2" key="1">
    <citation type="journal article" date="2014" name="Front. Microbiol.">
        <title>High frequency of phylogenetically diverse reductive dehalogenase-homologous genes in deep subseafloor sedimentary metagenomes.</title>
        <authorList>
            <person name="Kawai M."/>
            <person name="Futagami T."/>
            <person name="Toyoda A."/>
            <person name="Takaki Y."/>
            <person name="Nishi S."/>
            <person name="Hori S."/>
            <person name="Arai W."/>
            <person name="Tsubouchi T."/>
            <person name="Morono Y."/>
            <person name="Uchiyama I."/>
            <person name="Ito T."/>
            <person name="Fujiyama A."/>
            <person name="Inagaki F."/>
            <person name="Takami H."/>
        </authorList>
    </citation>
    <scope>NUCLEOTIDE SEQUENCE</scope>
    <source>
        <strain evidence="2">Expedition CK06-06</strain>
    </source>
</reference>
<dbReference type="PROSITE" id="PS00198">
    <property type="entry name" value="4FE4S_FER_1"/>
    <property type="match status" value="1"/>
</dbReference>
<dbReference type="InterPro" id="IPR017900">
    <property type="entry name" value="4Fe4S_Fe_S_CS"/>
</dbReference>
<sequence>MKKFDVHVDEKLCKGCYFCIEKCPNEVLTKSKTIGSKGYLIAEVDDSEKCVGCRICERICPDFAISIH</sequence>
<evidence type="ECO:0000313" key="2">
    <source>
        <dbReference type="EMBL" id="GAG12205.1"/>
    </source>
</evidence>
<name>X0V258_9ZZZZ</name>
<feature type="domain" description="4Fe-4S ferredoxin-type" evidence="1">
    <location>
        <begin position="40"/>
        <end position="68"/>
    </location>
</feature>
<organism evidence="2">
    <name type="scientific">marine sediment metagenome</name>
    <dbReference type="NCBI Taxonomy" id="412755"/>
    <lineage>
        <taxon>unclassified sequences</taxon>
        <taxon>metagenomes</taxon>
        <taxon>ecological metagenomes</taxon>
    </lineage>
</organism>
<evidence type="ECO:0000259" key="1">
    <source>
        <dbReference type="PROSITE" id="PS51379"/>
    </source>
</evidence>
<dbReference type="PANTHER" id="PTHR43122:SF1">
    <property type="entry name" value="IRON-SULFUR-BINDING PROTEIN"/>
    <property type="match status" value="1"/>
</dbReference>
<dbReference type="Gene3D" id="3.30.70.20">
    <property type="match status" value="1"/>
</dbReference>
<dbReference type="PANTHER" id="PTHR43122">
    <property type="entry name" value="FERREDOXIN SUBUNIT OF PYRUVATE:FLAVODOXIN OXIDOREDUCTASE-RELATED"/>
    <property type="match status" value="1"/>
</dbReference>
<dbReference type="Pfam" id="PF12838">
    <property type="entry name" value="Fer4_7"/>
    <property type="match status" value="1"/>
</dbReference>
<comment type="caution">
    <text evidence="2">The sequence shown here is derived from an EMBL/GenBank/DDBJ whole genome shotgun (WGS) entry which is preliminary data.</text>
</comment>
<accession>X0V258</accession>